<evidence type="ECO:0000256" key="1">
    <source>
        <dbReference type="ARBA" id="ARBA00022490"/>
    </source>
</evidence>
<name>A0ABN2VXA5_9ACTN</name>
<comment type="similarity">
    <text evidence="7">Belongs to the tRNA(Ile)-lysidine synthase family.</text>
</comment>
<evidence type="ECO:0000313" key="11">
    <source>
        <dbReference type="Proteomes" id="UP001501480"/>
    </source>
</evidence>
<evidence type="ECO:0000259" key="8">
    <source>
        <dbReference type="Pfam" id="PF01171"/>
    </source>
</evidence>
<dbReference type="NCBIfam" id="TIGR02432">
    <property type="entry name" value="lysidine_TilS_N"/>
    <property type="match status" value="1"/>
</dbReference>
<gene>
    <name evidence="7 10" type="primary">tilS</name>
    <name evidence="10" type="ORF">GCM10009821_13890</name>
</gene>
<keyword evidence="11" id="KW-1185">Reference proteome</keyword>
<dbReference type="InterPro" id="IPR011063">
    <property type="entry name" value="TilS/TtcA_N"/>
</dbReference>
<organism evidence="10 11">
    <name type="scientific">Aeromicrobium halocynthiae</name>
    <dbReference type="NCBI Taxonomy" id="560557"/>
    <lineage>
        <taxon>Bacteria</taxon>
        <taxon>Bacillati</taxon>
        <taxon>Actinomycetota</taxon>
        <taxon>Actinomycetes</taxon>
        <taxon>Propionibacteriales</taxon>
        <taxon>Nocardioidaceae</taxon>
        <taxon>Aeromicrobium</taxon>
    </lineage>
</organism>
<comment type="catalytic activity">
    <reaction evidence="6 7">
        <text>cytidine(34) in tRNA(Ile2) + L-lysine + ATP = lysidine(34) in tRNA(Ile2) + AMP + diphosphate + H(+)</text>
        <dbReference type="Rhea" id="RHEA:43744"/>
        <dbReference type="Rhea" id="RHEA-COMP:10625"/>
        <dbReference type="Rhea" id="RHEA-COMP:10670"/>
        <dbReference type="ChEBI" id="CHEBI:15378"/>
        <dbReference type="ChEBI" id="CHEBI:30616"/>
        <dbReference type="ChEBI" id="CHEBI:32551"/>
        <dbReference type="ChEBI" id="CHEBI:33019"/>
        <dbReference type="ChEBI" id="CHEBI:82748"/>
        <dbReference type="ChEBI" id="CHEBI:83665"/>
        <dbReference type="ChEBI" id="CHEBI:456215"/>
        <dbReference type="EC" id="6.3.4.19"/>
    </reaction>
</comment>
<dbReference type="InterPro" id="IPR015262">
    <property type="entry name" value="tRNA_Ile_lys_synt_subst-bd"/>
</dbReference>
<dbReference type="Pfam" id="PF09179">
    <property type="entry name" value="TilS"/>
    <property type="match status" value="1"/>
</dbReference>
<reference evidence="10 11" key="1">
    <citation type="journal article" date="2019" name="Int. J. Syst. Evol. Microbiol.">
        <title>The Global Catalogue of Microorganisms (GCM) 10K type strain sequencing project: providing services to taxonomists for standard genome sequencing and annotation.</title>
        <authorList>
            <consortium name="The Broad Institute Genomics Platform"/>
            <consortium name="The Broad Institute Genome Sequencing Center for Infectious Disease"/>
            <person name="Wu L."/>
            <person name="Ma J."/>
        </authorList>
    </citation>
    <scope>NUCLEOTIDE SEQUENCE [LARGE SCALE GENOMIC DNA]</scope>
    <source>
        <strain evidence="10 11">JCM 15749</strain>
    </source>
</reference>
<evidence type="ECO:0000256" key="3">
    <source>
        <dbReference type="ARBA" id="ARBA00022694"/>
    </source>
</evidence>
<keyword evidence="5 7" id="KW-0067">ATP-binding</keyword>
<keyword evidence="2 7" id="KW-0436">Ligase</keyword>
<keyword evidence="4 7" id="KW-0547">Nucleotide-binding</keyword>
<dbReference type="SUPFAM" id="SSF52402">
    <property type="entry name" value="Adenine nucleotide alpha hydrolases-like"/>
    <property type="match status" value="1"/>
</dbReference>
<dbReference type="Pfam" id="PF01171">
    <property type="entry name" value="ATP_bind_3"/>
    <property type="match status" value="1"/>
</dbReference>
<dbReference type="InterPro" id="IPR014729">
    <property type="entry name" value="Rossmann-like_a/b/a_fold"/>
</dbReference>
<dbReference type="InterPro" id="IPR012094">
    <property type="entry name" value="tRNA_Ile_lys_synt"/>
</dbReference>
<dbReference type="PANTHER" id="PTHR43033:SF1">
    <property type="entry name" value="TRNA(ILE)-LYSIDINE SYNTHASE-RELATED"/>
    <property type="match status" value="1"/>
</dbReference>
<dbReference type="Proteomes" id="UP001501480">
    <property type="component" value="Unassembled WGS sequence"/>
</dbReference>
<comment type="domain">
    <text evidence="7">The N-terminal region contains the highly conserved SGGXDS motif, predicted to be a P-loop motif involved in ATP binding.</text>
</comment>
<evidence type="ECO:0000313" key="10">
    <source>
        <dbReference type="EMBL" id="GAA2075917.1"/>
    </source>
</evidence>
<feature type="binding site" evidence="7">
    <location>
        <begin position="32"/>
        <end position="37"/>
    </location>
    <ligand>
        <name>ATP</name>
        <dbReference type="ChEBI" id="CHEBI:30616"/>
    </ligand>
</feature>
<dbReference type="Gene3D" id="1.20.59.20">
    <property type="match status" value="1"/>
</dbReference>
<evidence type="ECO:0000256" key="2">
    <source>
        <dbReference type="ARBA" id="ARBA00022598"/>
    </source>
</evidence>
<dbReference type="EMBL" id="BAAAPY010000003">
    <property type="protein sequence ID" value="GAA2075917.1"/>
    <property type="molecule type" value="Genomic_DNA"/>
</dbReference>
<evidence type="ECO:0000256" key="6">
    <source>
        <dbReference type="ARBA" id="ARBA00048539"/>
    </source>
</evidence>
<dbReference type="InterPro" id="IPR012795">
    <property type="entry name" value="tRNA_Ile_lys_synt_N"/>
</dbReference>
<protein>
    <recommendedName>
        <fullName evidence="7">tRNA(Ile)-lysidine synthase</fullName>
        <ecNumber evidence="7">6.3.4.19</ecNumber>
    </recommendedName>
    <alternativeName>
        <fullName evidence="7">tRNA(Ile)-2-lysyl-cytidine synthase</fullName>
    </alternativeName>
    <alternativeName>
        <fullName evidence="7">tRNA(Ile)-lysidine synthetase</fullName>
    </alternativeName>
</protein>
<keyword evidence="1 7" id="KW-0963">Cytoplasm</keyword>
<evidence type="ECO:0000256" key="7">
    <source>
        <dbReference type="HAMAP-Rule" id="MF_01161"/>
    </source>
</evidence>
<evidence type="ECO:0000256" key="4">
    <source>
        <dbReference type="ARBA" id="ARBA00022741"/>
    </source>
</evidence>
<comment type="caution">
    <text evidence="10">The sequence shown here is derived from an EMBL/GenBank/DDBJ whole genome shotgun (WGS) entry which is preliminary data.</text>
</comment>
<comment type="function">
    <text evidence="7">Ligates lysine onto the cytidine present at position 34 of the AUA codon-specific tRNA(Ile) that contains the anticodon CAU, in an ATP-dependent manner. Cytidine is converted to lysidine, thus changing the amino acid specificity of the tRNA from methionine to isoleucine.</text>
</comment>
<evidence type="ECO:0000259" key="9">
    <source>
        <dbReference type="Pfam" id="PF09179"/>
    </source>
</evidence>
<accession>A0ABN2VXA5</accession>
<evidence type="ECO:0000256" key="5">
    <source>
        <dbReference type="ARBA" id="ARBA00022840"/>
    </source>
</evidence>
<proteinExistence type="inferred from homology"/>
<sequence>MRLTEAEAAARRGVREVLADVATDAPVIVALSGGADSLALAAATAFVAAKDGLTAEALVVDHGLQDASAEVAEQAVRQARTLGLAARSVRVEVGTAGGPEAAARSARRAALLDAAGPGGVVLLGHTRDDQAESVLLGLGRGSGARSLAGMRAVDGPWRRPLLVLTREDTETVCRAHATTWWDDPHNADVRFRRSRLRTEVLPLLEDVLGGGVADALARTADLLRDDADLLDHLAAQVDRPSDVGVLAALPEALRSRVLRRSALEAGASPAETGAVHVAALDQLITRWSGQERVELPGGVSCRREGSSLIFGPTPVAG</sequence>
<dbReference type="EC" id="6.3.4.19" evidence="7"/>
<dbReference type="PANTHER" id="PTHR43033">
    <property type="entry name" value="TRNA(ILE)-LYSIDINE SYNTHASE-RELATED"/>
    <property type="match status" value="1"/>
</dbReference>
<feature type="domain" description="tRNA(Ile)-lysidine synthase substrate-binding" evidence="9">
    <location>
        <begin position="243"/>
        <end position="305"/>
    </location>
</feature>
<feature type="domain" description="tRNA(Ile)-lysidine/2-thiocytidine synthase N-terminal" evidence="8">
    <location>
        <begin position="27"/>
        <end position="198"/>
    </location>
</feature>
<dbReference type="SUPFAM" id="SSF82829">
    <property type="entry name" value="MesJ substrate recognition domain-like"/>
    <property type="match status" value="1"/>
</dbReference>
<dbReference type="CDD" id="cd01992">
    <property type="entry name" value="TilS_N"/>
    <property type="match status" value="1"/>
</dbReference>
<keyword evidence="3 7" id="KW-0819">tRNA processing</keyword>
<dbReference type="Gene3D" id="3.40.50.620">
    <property type="entry name" value="HUPs"/>
    <property type="match status" value="1"/>
</dbReference>
<dbReference type="HAMAP" id="MF_01161">
    <property type="entry name" value="tRNA_Ile_lys_synt"/>
    <property type="match status" value="1"/>
</dbReference>
<comment type="subcellular location">
    <subcellularLocation>
        <location evidence="7">Cytoplasm</location>
    </subcellularLocation>
</comment>
<dbReference type="RefSeq" id="WP_344326275.1">
    <property type="nucleotide sequence ID" value="NZ_BAAAPY010000003.1"/>
</dbReference>